<reference evidence="4 5" key="1">
    <citation type="submission" date="2013-04" db="EMBL/GenBank/DDBJ databases">
        <authorList>
            <person name="Harkins D.M."/>
            <person name="Durkin A.S."/>
            <person name="Brinkac L.M."/>
            <person name="Haft D.H."/>
            <person name="Selengut J.D."/>
            <person name="Sanka R."/>
            <person name="DePew J."/>
            <person name="Purushe J."/>
            <person name="Hartskeerl R.A."/>
            <person name="Ahmed A."/>
            <person name="van der Linden H."/>
            <person name="Goris M.G.A."/>
            <person name="Vinetz J.M."/>
            <person name="Sutton G.G."/>
            <person name="Nierman W.C."/>
            <person name="Fouts D.E."/>
        </authorList>
    </citation>
    <scope>NUCLEOTIDE SEQUENCE [LARGE SCALE GENOMIC DNA]</scope>
    <source>
        <strain evidence="4 5">Sao Paulo</strain>
    </source>
</reference>
<dbReference type="RefSeq" id="WP_015677670.1">
    <property type="nucleotide sequence ID" value="NZ_AOGX02000016.1"/>
</dbReference>
<feature type="domain" description="Abnormal spindle-like microcephaly-associated protein ASH" evidence="3">
    <location>
        <begin position="107"/>
        <end position="198"/>
    </location>
</feature>
<dbReference type="Pfam" id="PF15780">
    <property type="entry name" value="ASH"/>
    <property type="match status" value="1"/>
</dbReference>
<dbReference type="PROSITE" id="PS51257">
    <property type="entry name" value="PROKAR_LIPOPROTEIN"/>
    <property type="match status" value="1"/>
</dbReference>
<protein>
    <recommendedName>
        <fullName evidence="3">Abnormal spindle-like microcephaly-associated protein ASH domain-containing protein</fullName>
    </recommendedName>
</protein>
<keyword evidence="2" id="KW-0963">Cytoplasm</keyword>
<organism evidence="4 5">
    <name type="scientific">Leptospira yanagawae serovar Saopaulo str. Sao Paulo = ATCC 700523</name>
    <dbReference type="NCBI Taxonomy" id="1249483"/>
    <lineage>
        <taxon>Bacteria</taxon>
        <taxon>Pseudomonadati</taxon>
        <taxon>Spirochaetota</taxon>
        <taxon>Spirochaetia</taxon>
        <taxon>Leptospirales</taxon>
        <taxon>Leptospiraceae</taxon>
        <taxon>Leptospira</taxon>
    </lineage>
</organism>
<evidence type="ECO:0000313" key="4">
    <source>
        <dbReference type="EMBL" id="EOQ88593.1"/>
    </source>
</evidence>
<sequence>MKKIIFICILFVISCVGGQKEKNSFQNLLESFFTNNSTQNSNVGQTSDFNNITPPNPSDVVIGSNIGQIPNLPPNLDLSFVSAPGGSQTLLRTLKLEIDGNEYSNASIFHFAEKQIGTSENKLVKLKNVGNDSVTIVSTEITSQTNQFQLISLGSYNGSQSLILSPNQFVEFEIKFEPTNSGSKSGSLRIVSDDPNQPEKLLELRGIGSSNASAIVMKPYSVVSRSDSITIEFSHSMDKDTICHNHPSENGFPGTNPYGGSLLKITKNPNDENQSIIGNCYWNSHRQLVLDPLEVLEPNTRYYIVLPDARLFGSNHTIQCVRRIDESNCLGQKLITEFFTEPAFYFQATLQNGLPIHPTPNFKSAIINKALIPEITIQTTISEFLEADEIKIKKLNHPPTSSFIPWQTNLNLSTLSDLSLRPTDGANTYYVEIKKGAKLYYRVFGFHYGTTSPNPNEPNPSTARVNMGTGNFGISVLGRLLERLFKSNGNFTSLSDNFRIGGKIFSDPIQEFLGTTENNCARLKPNSLSGIKEGQILRGVSLAPNTFVKSIVTNGSIPSGDGCPNSSTFTSAPLLILSRAANDGFGETNSNLKITAGPDIGKVVNLTNGSNQIIFDNSNDLYPGIYINHPSLQAGTTLLNQVTGNTWTLSNTSSATVLATTVNIGRTFMQNPKRTGTVLTGVDALGQTCLSNPNDFGTNKELNHLLSIGPFCRINWSWGGFLANGKSDVYVTNMTIENTTNTIPNDNLLVQLIPSAGATQNGQLNINLNGKRLKGTLRLFMHSGGGLAGGLANGAVYDVDFLMSPSGGCNASADFLNYDPNINFHLAQALASFNVPSANGAIDLTILNQPGWVNNPNATEFKVAAWNSAICAHNVRTIKPGTFDSIIQAVLESVIPGIQWRVVQGVIRDTIQSVTPNILNALFYQMRKDTNANGIDINLPSYLPTPFNKTLINIGVNLKQDSTNRIHADGIDLTAATSVNVCQKPDPNSNVCMNRNDLNDKPEMPHLGSGFENSFLNYNSGTPPRSQLGRSIVNGYQGTGKINDSEGSGVLVGVHSDTINQTLYHFWWNGILNLKLNQSFADQIKTFRGDGDRLFQIFQILLKAESILKVLAPGRNSIQFKNSQGQIKTIQKTDDIFFKVEPLLPPNVRFSNANQSMTVNGSKSPLMDFEWTDLIFRIYGKQGNDEYLLTTLKVGISTKLLFGASKFTSGVGCPGLNPSNCNGTENDYYQVSSVQFNLCDDNNQIDIPNSNLAIGSRKIDCDAARIGFNDGNPNNDLDLFYSLEVIDTNNDNPSGLNPDGIKEVFQPTIQKLIIPVINYVLEYVPLEKKNASLPKDNLYGTPNYTYTNGTKEDPNAPGNKIAANCGIRINDLVTLPYPNQFSTASGSVVETNPYLLINLKLSNYTFWGNCNL</sequence>
<evidence type="ECO:0000256" key="1">
    <source>
        <dbReference type="ARBA" id="ARBA00004496"/>
    </source>
</evidence>
<dbReference type="STRING" id="1249483.LEP1GSC202_2818"/>
<proteinExistence type="predicted"/>
<dbReference type="EMBL" id="AOGX02000016">
    <property type="protein sequence ID" value="EOQ88593.1"/>
    <property type="molecule type" value="Genomic_DNA"/>
</dbReference>
<accession>A0A5E8HCT0</accession>
<gene>
    <name evidence="4" type="ORF">LEP1GSC202_2818</name>
</gene>
<dbReference type="InterPro" id="IPR013783">
    <property type="entry name" value="Ig-like_fold"/>
</dbReference>
<dbReference type="OrthoDB" id="342859at2"/>
<dbReference type="Gene3D" id="2.60.40.10">
    <property type="entry name" value="Immunoglobulins"/>
    <property type="match status" value="1"/>
</dbReference>
<comment type="subcellular location">
    <subcellularLocation>
        <location evidence="1">Cytoplasm</location>
    </subcellularLocation>
</comment>
<evidence type="ECO:0000313" key="5">
    <source>
        <dbReference type="Proteomes" id="UP000013996"/>
    </source>
</evidence>
<evidence type="ECO:0000259" key="3">
    <source>
        <dbReference type="Pfam" id="PF15780"/>
    </source>
</evidence>
<name>A0A5E8HCT0_9LEPT</name>
<dbReference type="Proteomes" id="UP000013996">
    <property type="component" value="Unassembled WGS sequence"/>
</dbReference>
<evidence type="ECO:0000256" key="2">
    <source>
        <dbReference type="ARBA" id="ARBA00022490"/>
    </source>
</evidence>
<comment type="caution">
    <text evidence="4">The sequence shown here is derived from an EMBL/GenBank/DDBJ whole genome shotgun (WGS) entry which is preliminary data.</text>
</comment>
<dbReference type="InterPro" id="IPR031549">
    <property type="entry name" value="ASH"/>
</dbReference>